<dbReference type="AlphaFoldDB" id="A0A350P0E4"/>
<feature type="non-terminal residue" evidence="2">
    <location>
        <position position="1"/>
    </location>
</feature>
<evidence type="ECO:0000313" key="2">
    <source>
        <dbReference type="EMBL" id="HAW74761.1"/>
    </source>
</evidence>
<dbReference type="EMBL" id="DNAN01000116">
    <property type="protein sequence ID" value="HAW74761.1"/>
    <property type="molecule type" value="Genomic_DNA"/>
</dbReference>
<evidence type="ECO:0000259" key="1">
    <source>
        <dbReference type="Pfam" id="PF12806"/>
    </source>
</evidence>
<proteinExistence type="predicted"/>
<dbReference type="Proteomes" id="UP000263517">
    <property type="component" value="Unassembled WGS sequence"/>
</dbReference>
<gene>
    <name evidence="2" type="ORF">DCW74_03385</name>
</gene>
<reference evidence="2 3" key="1">
    <citation type="journal article" date="2018" name="Nat. Biotechnol.">
        <title>A standardized bacterial taxonomy based on genome phylogeny substantially revises the tree of life.</title>
        <authorList>
            <person name="Parks D.H."/>
            <person name="Chuvochina M."/>
            <person name="Waite D.W."/>
            <person name="Rinke C."/>
            <person name="Skarshewski A."/>
            <person name="Chaumeil P.A."/>
            <person name="Hugenholtz P."/>
        </authorList>
    </citation>
    <scope>NUCLEOTIDE SEQUENCE [LARGE SCALE GENOMIC DNA]</scope>
    <source>
        <strain evidence="2">UBA11978</strain>
    </source>
</reference>
<evidence type="ECO:0000313" key="3">
    <source>
        <dbReference type="Proteomes" id="UP000263517"/>
    </source>
</evidence>
<dbReference type="InterPro" id="IPR025878">
    <property type="entry name" value="Acyl-CoA_dh-like_C_dom"/>
</dbReference>
<feature type="domain" description="Acetyl-CoA dehydrogenase-like C-terminal" evidence="1">
    <location>
        <begin position="1"/>
        <end position="37"/>
    </location>
</feature>
<comment type="caution">
    <text evidence="2">The sequence shown here is derived from an EMBL/GenBank/DDBJ whole genome shotgun (WGS) entry which is preliminary data.</text>
</comment>
<sequence length="44" mass="4993">YQSKILTTGFYFDRLLTRTRSLVSAMQSGADNLMAMPESMFAIE</sequence>
<dbReference type="Pfam" id="PF12806">
    <property type="entry name" value="Acyl-CoA_dh_C"/>
    <property type="match status" value="1"/>
</dbReference>
<organism evidence="2 3">
    <name type="scientific">Alteromonas australica</name>
    <dbReference type="NCBI Taxonomy" id="589873"/>
    <lineage>
        <taxon>Bacteria</taxon>
        <taxon>Pseudomonadati</taxon>
        <taxon>Pseudomonadota</taxon>
        <taxon>Gammaproteobacteria</taxon>
        <taxon>Alteromonadales</taxon>
        <taxon>Alteromonadaceae</taxon>
        <taxon>Alteromonas/Salinimonas group</taxon>
        <taxon>Alteromonas</taxon>
    </lineage>
</organism>
<accession>A0A350P0E4</accession>
<protein>
    <recommendedName>
        <fullName evidence="1">Acetyl-CoA dehydrogenase-like C-terminal domain-containing protein</fullName>
    </recommendedName>
</protein>
<name>A0A350P0E4_9ALTE</name>